<organism evidence="3 4">
    <name type="scientific">Gossypium arboreum</name>
    <name type="common">Tree cotton</name>
    <name type="synonym">Gossypium nanking</name>
    <dbReference type="NCBI Taxonomy" id="29729"/>
    <lineage>
        <taxon>Eukaryota</taxon>
        <taxon>Viridiplantae</taxon>
        <taxon>Streptophyta</taxon>
        <taxon>Embryophyta</taxon>
        <taxon>Tracheophyta</taxon>
        <taxon>Spermatophyta</taxon>
        <taxon>Magnoliopsida</taxon>
        <taxon>eudicotyledons</taxon>
        <taxon>Gunneridae</taxon>
        <taxon>Pentapetalae</taxon>
        <taxon>rosids</taxon>
        <taxon>malvids</taxon>
        <taxon>Malvales</taxon>
        <taxon>Malvaceae</taxon>
        <taxon>Malvoideae</taxon>
        <taxon>Gossypium</taxon>
    </lineage>
</organism>
<evidence type="ECO:0000313" key="4">
    <source>
        <dbReference type="Proteomes" id="UP000032142"/>
    </source>
</evidence>
<feature type="region of interest" description="Disordered" evidence="2">
    <location>
        <begin position="586"/>
        <end position="621"/>
    </location>
</feature>
<reference evidence="4" key="1">
    <citation type="submission" date="2014-09" db="EMBL/GenBank/DDBJ databases">
        <authorList>
            <person name="Mudge J."/>
            <person name="Ramaraj T."/>
            <person name="Lindquist I.E."/>
            <person name="Bharti A.K."/>
            <person name="Sundararajan A."/>
            <person name="Cameron C.T."/>
            <person name="Woodward J.E."/>
            <person name="May G.D."/>
            <person name="Brubaker C."/>
            <person name="Broadhvest J."/>
            <person name="Wilkins T.A."/>
        </authorList>
    </citation>
    <scope>NUCLEOTIDE SEQUENCE</scope>
    <source>
        <strain evidence="4">cv. AKA8401</strain>
    </source>
</reference>
<feature type="region of interest" description="Disordered" evidence="2">
    <location>
        <begin position="329"/>
        <end position="349"/>
    </location>
</feature>
<evidence type="ECO:0000313" key="3">
    <source>
        <dbReference type="EMBL" id="KHG22853.1"/>
    </source>
</evidence>
<dbReference type="AlphaFoldDB" id="A0A0B0P849"/>
<proteinExistence type="predicted"/>
<keyword evidence="4" id="KW-1185">Reference proteome</keyword>
<dbReference type="SMR" id="A0A0B0P849"/>
<dbReference type="GO" id="GO:0040008">
    <property type="term" value="P:regulation of growth"/>
    <property type="evidence" value="ECO:0007669"/>
    <property type="project" value="InterPro"/>
</dbReference>
<dbReference type="Proteomes" id="UP000032142">
    <property type="component" value="Unassembled WGS sequence"/>
</dbReference>
<accession>A0A0B0P849</accession>
<evidence type="ECO:0000256" key="2">
    <source>
        <dbReference type="SAM" id="MobiDB-lite"/>
    </source>
</evidence>
<dbReference type="PANTHER" id="PTHR47490:SF2">
    <property type="entry name" value="PROTEIN BLISTER"/>
    <property type="match status" value="1"/>
</dbReference>
<dbReference type="InterPro" id="IPR044194">
    <property type="entry name" value="BLISTER"/>
</dbReference>
<feature type="compositionally biased region" description="Polar residues" evidence="2">
    <location>
        <begin position="269"/>
        <end position="291"/>
    </location>
</feature>
<feature type="compositionally biased region" description="Polar residues" evidence="2">
    <location>
        <begin position="329"/>
        <end position="340"/>
    </location>
</feature>
<name>A0A0B0P849_GOSAR</name>
<evidence type="ECO:0000256" key="1">
    <source>
        <dbReference type="SAM" id="Coils"/>
    </source>
</evidence>
<gene>
    <name evidence="3" type="ORF">F383_29305</name>
</gene>
<feature type="coiled-coil region" evidence="1">
    <location>
        <begin position="641"/>
        <end position="696"/>
    </location>
</feature>
<feature type="compositionally biased region" description="Low complexity" evidence="2">
    <location>
        <begin position="594"/>
        <end position="605"/>
    </location>
</feature>
<keyword evidence="1" id="KW-0175">Coiled coil</keyword>
<dbReference type="PANTHER" id="PTHR47490">
    <property type="entry name" value="PROTEIN BLISTER"/>
    <property type="match status" value="1"/>
</dbReference>
<sequence>MLMIKLEEFRKKKAAEKAKKAASTSQTNVSDVSLNEKQQLETEHVRVIDSGGAGTSDGPSLSSVKIINNNKATEVKSNNIHAFPSSLENNYNSSSTEVHVHAKGQENEKYVASWNAGRFYNDSLQAEHMSNDFQEPRSKEDDGYSKVSTVLNPISSENFVSKISPQNSLQSKASEGSLLGSSHALTSLYEAFCFTEELTQHSMFCGLIADSAQSNSGGRGFILEVGQHLQGTGDFKEPMISDFGEGKFSSSAGGFPSLHVPSIQTSGSTEFSFDARSSSSHTPLHSVANDTSSRRSRPSFLDSLNVSGASSGPLFQHNQPTKEVFAPQSSQFNTSNTMGSSPFERPSTEIGNVGTYSKLGFSNFPSGNEYSGQFSAPASGNGDLSKLIVANENILEKKHDFYSTKQNEDFAALEQHIEDLTQEKFSLQRALEASRTLAESLAAENSSLTDSYNQQRSVVNQLKSDMESLQEEIKAQLAELESFKMEYANARLECNAADERANILASEVIGLEEKALRLRSNELKLERQLENSQAEISSFKKKMSSLEKDRQDLLSTIEALQEEKKVLQSKLRDSFLSGKSVDAIKNPASKKDMSTSTEDLATTETTSDDNTNDTSSLSFLPEDGGFEVSSVHIPPDQIRMIQNINSLISELRLEKEELAQALSSELSQSSKLKEVNEELSRKLEVQTQRLELLTAQSLASEYIPARQPEPRKIDDSTPYADEGGGKGFRMDNEALSWGAIKTENQQAAFILNPYNLGKTGPNFHIPFFPVYLLSFWIKFCTGPRRTKRTYGIGKEAPKFIEGGFVGFVMNKFWVLEH</sequence>
<feature type="region of interest" description="Disordered" evidence="2">
    <location>
        <begin position="269"/>
        <end position="303"/>
    </location>
</feature>
<protein>
    <submittedName>
        <fullName evidence="3">Card10</fullName>
    </submittedName>
</protein>
<feature type="compositionally biased region" description="Polar residues" evidence="2">
    <location>
        <begin position="23"/>
        <end position="37"/>
    </location>
</feature>
<dbReference type="EMBL" id="KN423051">
    <property type="protein sequence ID" value="KHG22853.1"/>
    <property type="molecule type" value="Genomic_DNA"/>
</dbReference>
<dbReference type="Gene3D" id="1.10.287.1490">
    <property type="match status" value="1"/>
</dbReference>
<feature type="coiled-coil region" evidence="1">
    <location>
        <begin position="403"/>
        <end position="570"/>
    </location>
</feature>
<feature type="region of interest" description="Disordered" evidence="2">
    <location>
        <begin position="15"/>
        <end position="39"/>
    </location>
</feature>